<keyword evidence="2" id="KW-0808">Transferase</keyword>
<evidence type="ECO:0000313" key="3">
    <source>
        <dbReference type="Proteomes" id="UP000292346"/>
    </source>
</evidence>
<dbReference type="CDD" id="cd04301">
    <property type="entry name" value="NAT_SF"/>
    <property type="match status" value="1"/>
</dbReference>
<dbReference type="InterPro" id="IPR016181">
    <property type="entry name" value="Acyl_CoA_acyltransferase"/>
</dbReference>
<dbReference type="GO" id="GO:0016747">
    <property type="term" value="F:acyltransferase activity, transferring groups other than amino-acyl groups"/>
    <property type="evidence" value="ECO:0007669"/>
    <property type="project" value="InterPro"/>
</dbReference>
<sequence>MKSSMKPRARSGPSARSLSPVGPLWVLMVLSQSTRRRRHIRRKSLPREPSSLFDMCMHDEALNRWQRGWSASRGWTDFQCIDDVTVVRIGEPERRVEYVATEQHATAAAHLALTDCNPPGTSWLTIAAGAADRVAADLRPFEIVRTEWLMTVRLADQVSYPVPPPYSLELSATPSVVEAQVYEYGEIAATGRMAILHTGAVADMIQTDPAHRRRGLARAVMTALGHAARCRSATTAYLAASPDGRRLYKCLGWTTLTPLVVARTSLTSSR</sequence>
<name>A0A4V2LYV0_9ACTN</name>
<dbReference type="PROSITE" id="PS51186">
    <property type="entry name" value="GNAT"/>
    <property type="match status" value="1"/>
</dbReference>
<comment type="caution">
    <text evidence="2">The sequence shown here is derived from an EMBL/GenBank/DDBJ whole genome shotgun (WGS) entry which is preliminary data.</text>
</comment>
<proteinExistence type="predicted"/>
<dbReference type="Gene3D" id="3.40.630.30">
    <property type="match status" value="1"/>
</dbReference>
<accession>A0A4V2LYV0</accession>
<evidence type="ECO:0000313" key="2">
    <source>
        <dbReference type="EMBL" id="TCC05736.1"/>
    </source>
</evidence>
<dbReference type="InterPro" id="IPR000182">
    <property type="entry name" value="GNAT_dom"/>
</dbReference>
<protein>
    <submittedName>
        <fullName evidence="2">GNAT family N-acetyltransferase</fullName>
    </submittedName>
</protein>
<reference evidence="2 3" key="1">
    <citation type="submission" date="2019-02" db="EMBL/GenBank/DDBJ databases">
        <title>Kribbella capetownensis sp. nov. and Kribbella speibonae sp. nov., isolated from soil.</title>
        <authorList>
            <person name="Curtis S.M."/>
            <person name="Norton I."/>
            <person name="Everest G.J."/>
            <person name="Meyers P.R."/>
        </authorList>
    </citation>
    <scope>NUCLEOTIDE SEQUENCE [LARGE SCALE GENOMIC DNA]</scope>
    <source>
        <strain evidence="2 3">KCTC 29219</strain>
    </source>
</reference>
<dbReference type="Proteomes" id="UP000292346">
    <property type="component" value="Unassembled WGS sequence"/>
</dbReference>
<dbReference type="SUPFAM" id="SSF55729">
    <property type="entry name" value="Acyl-CoA N-acyltransferases (Nat)"/>
    <property type="match status" value="1"/>
</dbReference>
<dbReference type="Pfam" id="PF13508">
    <property type="entry name" value="Acetyltransf_7"/>
    <property type="match status" value="1"/>
</dbReference>
<dbReference type="OrthoDB" id="4966223at2"/>
<dbReference type="EMBL" id="SJJZ01000003">
    <property type="protein sequence ID" value="TCC05736.1"/>
    <property type="molecule type" value="Genomic_DNA"/>
</dbReference>
<feature type="domain" description="N-acetyltransferase" evidence="1">
    <location>
        <begin position="136"/>
        <end position="270"/>
    </location>
</feature>
<evidence type="ECO:0000259" key="1">
    <source>
        <dbReference type="PROSITE" id="PS51186"/>
    </source>
</evidence>
<gene>
    <name evidence="2" type="ORF">E0H45_27410</name>
</gene>
<organism evidence="2 3">
    <name type="scientific">Kribbella soli</name>
    <dbReference type="NCBI Taxonomy" id="1124743"/>
    <lineage>
        <taxon>Bacteria</taxon>
        <taxon>Bacillati</taxon>
        <taxon>Actinomycetota</taxon>
        <taxon>Actinomycetes</taxon>
        <taxon>Propionibacteriales</taxon>
        <taxon>Kribbellaceae</taxon>
        <taxon>Kribbella</taxon>
    </lineage>
</organism>
<dbReference type="AlphaFoldDB" id="A0A4V2LYV0"/>
<keyword evidence="3" id="KW-1185">Reference proteome</keyword>